<gene>
    <name evidence="2" type="ORF">FBQ73_14695</name>
</gene>
<sequence length="184" mass="19120">MSPPPLDPRLDRVVRLGRALSLATLVVVVLLVTSGLGIWLRPALVEQMVVPRLGLAGHQVSLDGASLCAGLVISAVPLGILAYGLLQVRQIFRDFGRGELISQMLAHRLERFGAAVAVQGLISPFAGAALSVALTLGNPPGERALAVSLSSHDVVAVIVGLLIIGVGAVMREAARIAEENASFV</sequence>
<organism evidence="2 3">
    <name type="scientific">Xanthobacter autotrophicus</name>
    <dbReference type="NCBI Taxonomy" id="280"/>
    <lineage>
        <taxon>Bacteria</taxon>
        <taxon>Pseudomonadati</taxon>
        <taxon>Pseudomonadota</taxon>
        <taxon>Alphaproteobacteria</taxon>
        <taxon>Hyphomicrobiales</taxon>
        <taxon>Xanthobacteraceae</taxon>
        <taxon>Xanthobacter</taxon>
    </lineage>
</organism>
<feature type="transmembrane region" description="Helical" evidence="1">
    <location>
        <begin position="20"/>
        <end position="44"/>
    </location>
</feature>
<dbReference type="Proteomes" id="UP000305131">
    <property type="component" value="Unassembled WGS sequence"/>
</dbReference>
<accession>A0A6C1KTA1</accession>
<proteinExistence type="predicted"/>
<dbReference type="GeneID" id="95774701"/>
<comment type="caution">
    <text evidence="2">The sequence shown here is derived from an EMBL/GenBank/DDBJ whole genome shotgun (WGS) entry which is preliminary data.</text>
</comment>
<evidence type="ECO:0000313" key="3">
    <source>
        <dbReference type="Proteomes" id="UP000305131"/>
    </source>
</evidence>
<dbReference type="AlphaFoldDB" id="A0A6C1KTA1"/>
<dbReference type="RefSeq" id="WP_138400244.1">
    <property type="nucleotide sequence ID" value="NZ_JBAFVI010000010.1"/>
</dbReference>
<dbReference type="EMBL" id="VAUP01000031">
    <property type="protein sequence ID" value="TLX42103.1"/>
    <property type="molecule type" value="Genomic_DNA"/>
</dbReference>
<keyword evidence="1" id="KW-0472">Membrane</keyword>
<feature type="transmembrane region" description="Helical" evidence="1">
    <location>
        <begin position="112"/>
        <end position="134"/>
    </location>
</feature>
<keyword evidence="1" id="KW-1133">Transmembrane helix</keyword>
<name>A0A6C1KTA1_XANAU</name>
<evidence type="ECO:0000313" key="2">
    <source>
        <dbReference type="EMBL" id="TLX42103.1"/>
    </source>
</evidence>
<evidence type="ECO:0000256" key="1">
    <source>
        <dbReference type="SAM" id="Phobius"/>
    </source>
</evidence>
<keyword evidence="1" id="KW-0812">Transmembrane</keyword>
<feature type="transmembrane region" description="Helical" evidence="1">
    <location>
        <begin position="64"/>
        <end position="86"/>
    </location>
</feature>
<protein>
    <submittedName>
        <fullName evidence="2">DUF2975 domain-containing protein</fullName>
    </submittedName>
</protein>
<dbReference type="OrthoDB" id="8157526at2"/>
<reference evidence="2 3" key="1">
    <citation type="submission" date="2019-05" db="EMBL/GenBank/DDBJ databases">
        <authorList>
            <person name="Zhou X."/>
        </authorList>
    </citation>
    <scope>NUCLEOTIDE SEQUENCE [LARGE SCALE GENOMIC DNA]</scope>
    <source>
        <strain evidence="2 3">DSM 432</strain>
    </source>
</reference>
<feature type="transmembrane region" description="Helical" evidence="1">
    <location>
        <begin position="154"/>
        <end position="170"/>
    </location>
</feature>